<dbReference type="KEGG" id="vg:18158373"/>
<dbReference type="EMBL" id="AH015635">
    <property type="protein sequence ID" value="ABD51449.1"/>
    <property type="molecule type" value="Genomic_DNA"/>
</dbReference>
<evidence type="ECO:0000313" key="1">
    <source>
        <dbReference type="EMBL" id="ABD51449.1"/>
    </source>
</evidence>
<dbReference type="GeneID" id="18158373"/>
<reference evidence="1" key="1">
    <citation type="journal article" date="2006" name="J. Gen. Virol.">
        <title>Genomic characterization of a novel poxvirus contributing to the decline of the red squirrel (Sciurus vulgaris) in the UK.</title>
        <authorList>
            <person name="McInnes C.J."/>
            <person name="Wood A.R."/>
            <person name="Thomas K."/>
            <person name="Sainsbury A.W."/>
            <person name="Gurnell J."/>
            <person name="Dein F.J."/>
            <person name="Nettleton P.F."/>
        </authorList>
    </citation>
    <scope>NUCLEOTIDE SEQUENCE</scope>
    <source>
        <strain evidence="1">1296/99</strain>
    </source>
</reference>
<protein>
    <submittedName>
        <fullName evidence="1">A7L</fullName>
    </submittedName>
    <submittedName>
        <fullName evidence="2">Hypothetical pox protein</fullName>
    </submittedName>
</protein>
<organism evidence="1">
    <name type="scientific">Squirrelpox virus</name>
    <dbReference type="NCBI Taxonomy" id="240426"/>
    <lineage>
        <taxon>Viruses</taxon>
        <taxon>Varidnaviria</taxon>
        <taxon>Bamfordvirae</taxon>
        <taxon>Nucleocytoviricota</taxon>
        <taxon>Pokkesviricetes</taxon>
        <taxon>Chitovirales</taxon>
        <taxon>Poxviridae</taxon>
        <taxon>Chordopoxvirinae</taxon>
        <taxon>Sciuripoxvirus</taxon>
        <taxon>Sciuripoxvirus squirrelpox</taxon>
    </lineage>
</organism>
<reference evidence="2 3" key="3">
    <citation type="submission" date="2013-10" db="EMBL/GenBank/DDBJ databases">
        <title>The genome of epidemic Squirrel Poxvirus reveals novel virulence genes.</title>
        <authorList>
            <person name="Darby A.C."/>
            <person name="McInnes C.J."/>
            <person name="Kjaer K.H."/>
            <person name="Wood A.R."/>
            <person name="Hughes M."/>
            <person name="Martensen P.M."/>
            <person name="Radford A.D."/>
            <person name="Hall N."/>
            <person name="Chantrey J."/>
        </authorList>
    </citation>
    <scope>NUCLEOTIDE SEQUENCE [LARGE SCALE GENOMIC DNA]</scope>
    <source>
        <strain evidence="2">Red squirrel UK</strain>
    </source>
</reference>
<dbReference type="RefSeq" id="YP_008658440.1">
    <property type="nucleotide sequence ID" value="NC_022563.1"/>
</dbReference>
<keyword evidence="3" id="KW-1185">Reference proteome</keyword>
<evidence type="ECO:0000313" key="3">
    <source>
        <dbReference type="Proteomes" id="UP000144311"/>
    </source>
</evidence>
<name>Q1HTT7_9POXV</name>
<evidence type="ECO:0000313" key="2">
    <source>
        <dbReference type="EMBL" id="CCD83198.1"/>
    </source>
</evidence>
<proteinExistence type="predicted"/>
<sequence length="97" mass="10804">MMNKAEEQIPQIPQDVDMAELPEENIYEEGLRLCDELEKLIEHLDVSRMGSTSEILNLVRELERVRSGVASDGAEDDGGTDDFVESASLLLEILLGE</sequence>
<gene>
    <name evidence="1" type="primary">A7L</name>
    <name evidence="2" type="ORF">SQPV_0150</name>
</gene>
<dbReference type="Proteomes" id="UP000144311">
    <property type="component" value="Segment"/>
</dbReference>
<dbReference type="EMBL" id="HE601899">
    <property type="protein sequence ID" value="CCD83198.1"/>
    <property type="molecule type" value="Genomic_DNA"/>
</dbReference>
<reference evidence="2 3" key="2">
    <citation type="submission" date="2011-10" db="EMBL/GenBank/DDBJ databases">
        <authorList>
            <person name="Darby A."/>
        </authorList>
    </citation>
    <scope>NUCLEOTIDE SEQUENCE [LARGE SCALE GENOMIC DNA]</scope>
    <source>
        <strain evidence="2">Red squirrel UK</strain>
    </source>
</reference>
<accession>Q1HTT7</accession>